<dbReference type="HOGENOM" id="CLU_023978_4_0_10"/>
<evidence type="ECO:0000256" key="3">
    <source>
        <dbReference type="ARBA" id="ARBA00022679"/>
    </source>
</evidence>
<dbReference type="Proteomes" id="UP000009011">
    <property type="component" value="Chromosome"/>
</dbReference>
<dbReference type="AlphaFoldDB" id="I7A6H9"/>
<dbReference type="KEGG" id="mro:MROS_2246"/>
<dbReference type="SUPFAM" id="SSF53448">
    <property type="entry name" value="Nucleotide-diphospho-sugar transferases"/>
    <property type="match status" value="1"/>
</dbReference>
<keyword evidence="2" id="KW-0328">Glycosyltransferase</keyword>
<dbReference type="PANTHER" id="PTHR43630">
    <property type="entry name" value="POLY-BETA-1,6-N-ACETYL-D-GLUCOSAMINE SYNTHASE"/>
    <property type="match status" value="1"/>
</dbReference>
<evidence type="ECO:0000256" key="1">
    <source>
        <dbReference type="ARBA" id="ARBA00006739"/>
    </source>
</evidence>
<gene>
    <name evidence="6" type="ordered locus">MROS_2246</name>
</gene>
<dbReference type="Pfam" id="PF00535">
    <property type="entry name" value="Glycos_transf_2"/>
    <property type="match status" value="1"/>
</dbReference>
<evidence type="ECO:0000259" key="5">
    <source>
        <dbReference type="Pfam" id="PF00535"/>
    </source>
</evidence>
<reference evidence="6 7" key="1">
    <citation type="journal article" date="2013" name="PLoS ONE">
        <title>Genomic analysis of Melioribacter roseus, facultatively anaerobic organotrophic bacterium representing a novel deep lineage within Bacteriodetes/Chlorobi group.</title>
        <authorList>
            <person name="Kadnikov V.V."/>
            <person name="Mardanov A.V."/>
            <person name="Podosokorskaya O.A."/>
            <person name="Gavrilov S.N."/>
            <person name="Kublanov I.V."/>
            <person name="Beletsky A.V."/>
            <person name="Bonch-Osmolovskaya E.A."/>
            <person name="Ravin N.V."/>
        </authorList>
    </citation>
    <scope>NUCLEOTIDE SEQUENCE [LARGE SCALE GENOMIC DNA]</scope>
    <source>
        <strain evidence="7">JCM 17771 / P3M-2</strain>
    </source>
</reference>
<dbReference type="CDD" id="cd06423">
    <property type="entry name" value="CESA_like"/>
    <property type="match status" value="1"/>
</dbReference>
<dbReference type="RefSeq" id="WP_014856908.1">
    <property type="nucleotide sequence ID" value="NC_018178.1"/>
</dbReference>
<accession>I7A6H9</accession>
<dbReference type="STRING" id="1191523.MROS_2246"/>
<dbReference type="Gene3D" id="3.90.550.10">
    <property type="entry name" value="Spore Coat Polysaccharide Biosynthesis Protein SpsA, Chain A"/>
    <property type="match status" value="1"/>
</dbReference>
<name>I7A6H9_MELRP</name>
<keyword evidence="7" id="KW-1185">Reference proteome</keyword>
<keyword evidence="4" id="KW-0812">Transmembrane</keyword>
<feature type="transmembrane region" description="Helical" evidence="4">
    <location>
        <begin position="31"/>
        <end position="50"/>
    </location>
</feature>
<proteinExistence type="inferred from homology"/>
<dbReference type="InterPro" id="IPR029044">
    <property type="entry name" value="Nucleotide-diphossugar_trans"/>
</dbReference>
<keyword evidence="4" id="KW-1133">Transmembrane helix</keyword>
<evidence type="ECO:0000256" key="2">
    <source>
        <dbReference type="ARBA" id="ARBA00022676"/>
    </source>
</evidence>
<evidence type="ECO:0000313" key="6">
    <source>
        <dbReference type="EMBL" id="AFN75476.1"/>
    </source>
</evidence>
<dbReference type="GO" id="GO:0016757">
    <property type="term" value="F:glycosyltransferase activity"/>
    <property type="evidence" value="ECO:0007669"/>
    <property type="project" value="UniProtKB-KW"/>
</dbReference>
<feature type="transmembrane region" description="Helical" evidence="4">
    <location>
        <begin position="392"/>
        <end position="412"/>
    </location>
</feature>
<dbReference type="PANTHER" id="PTHR43630:SF1">
    <property type="entry name" value="POLY-BETA-1,6-N-ACETYL-D-GLUCOSAMINE SYNTHASE"/>
    <property type="match status" value="1"/>
</dbReference>
<keyword evidence="3 6" id="KW-0808">Transferase</keyword>
<dbReference type="eggNOG" id="COG1215">
    <property type="taxonomic scope" value="Bacteria"/>
</dbReference>
<feature type="transmembrane region" description="Helical" evidence="4">
    <location>
        <begin position="364"/>
        <end position="386"/>
    </location>
</feature>
<feature type="transmembrane region" description="Helical" evidence="4">
    <location>
        <begin position="62"/>
        <end position="91"/>
    </location>
</feature>
<evidence type="ECO:0000256" key="4">
    <source>
        <dbReference type="SAM" id="Phobius"/>
    </source>
</evidence>
<organism evidence="6 7">
    <name type="scientific">Melioribacter roseus (strain DSM 23840 / JCM 17771 / VKM B-2668 / P3M-2)</name>
    <dbReference type="NCBI Taxonomy" id="1191523"/>
    <lineage>
        <taxon>Bacteria</taxon>
        <taxon>Pseudomonadati</taxon>
        <taxon>Ignavibacteriota</taxon>
        <taxon>Ignavibacteria</taxon>
        <taxon>Ignavibacteriales</taxon>
        <taxon>Melioribacteraceae</taxon>
        <taxon>Melioribacter</taxon>
    </lineage>
</organism>
<keyword evidence="4" id="KW-0472">Membrane</keyword>
<sequence>MKQEKSKYQIVLDNREIKPPKRNVAREKIRTMIISGLISLFLILTIIYTMPFTVLTWSGLFVYSSIVSLVIFLFILLIRYFGILFMSYFYLTKYTVETKPGYYPFVSIIVPVYNEGKIIKSSVESLLGLDYPNYEIIIVNDGSTDDTAEIAESLVGYHKGKRAMIKVSLINKPNGGKSKALNAGIQYSEAQFVLCMDGDSQLTTDTLKMAMRHFVDPAVGAVAGNVKVQNRKKMLTDLQALEYLEGLNLARSAQGFMQMVNIIPGPIGVFRKSTLRDAGFYSSDTFAEDADITLKILAKGWKIVYEPKAIAYTEAPVTIYQLLKQRYRWTRGILQAIRKHKKYLYNPTLNFNNSFIMWSMFYEALIWPAMNIFVNLYFIIVAIFYGIHITLFLWWVGIAVLDLMSAVFCIAAEREEFRLVPYAIIYRVFFILLIDVTKAMATVEEFIGFSMTWGKLERVGASR</sequence>
<protein>
    <submittedName>
        <fullName evidence="6">Glucosaminyltransferase</fullName>
    </submittedName>
</protein>
<evidence type="ECO:0000313" key="7">
    <source>
        <dbReference type="Proteomes" id="UP000009011"/>
    </source>
</evidence>
<dbReference type="InterPro" id="IPR001173">
    <property type="entry name" value="Glyco_trans_2-like"/>
</dbReference>
<dbReference type="EMBL" id="CP003557">
    <property type="protein sequence ID" value="AFN75476.1"/>
    <property type="molecule type" value="Genomic_DNA"/>
</dbReference>
<comment type="similarity">
    <text evidence="1">Belongs to the glycosyltransferase 2 family.</text>
</comment>
<feature type="domain" description="Glycosyltransferase 2-like" evidence="5">
    <location>
        <begin position="107"/>
        <end position="249"/>
    </location>
</feature>
<feature type="transmembrane region" description="Helical" evidence="4">
    <location>
        <begin position="424"/>
        <end position="443"/>
    </location>
</feature>